<evidence type="ECO:0000256" key="2">
    <source>
        <dbReference type="SAM" id="MobiDB-lite"/>
    </source>
</evidence>
<dbReference type="WBParaSite" id="EVEC_0000008501-mRNA-1">
    <property type="protein sequence ID" value="EVEC_0000008501-mRNA-1"/>
    <property type="gene ID" value="EVEC_0000008501"/>
</dbReference>
<evidence type="ECO:0000313" key="4">
    <source>
        <dbReference type="Proteomes" id="UP000274131"/>
    </source>
</evidence>
<dbReference type="InterPro" id="IPR012677">
    <property type="entry name" value="Nucleotide-bd_a/b_plait_sf"/>
</dbReference>
<dbReference type="FunFam" id="3.30.70.330:FF:000092">
    <property type="entry name" value="Calcipressin-2 isoform 2"/>
    <property type="match status" value="1"/>
</dbReference>
<reference evidence="5" key="1">
    <citation type="submission" date="2017-02" db="UniProtKB">
        <authorList>
            <consortium name="WormBaseParasite"/>
        </authorList>
    </citation>
    <scope>IDENTIFICATION</scope>
</reference>
<dbReference type="CDD" id="cd12434">
    <property type="entry name" value="RRM_RCAN_like"/>
    <property type="match status" value="1"/>
</dbReference>
<dbReference type="Proteomes" id="UP000274131">
    <property type="component" value="Unassembled WGS sequence"/>
</dbReference>
<dbReference type="SUPFAM" id="SSF54928">
    <property type="entry name" value="RNA-binding domain, RBD"/>
    <property type="match status" value="1"/>
</dbReference>
<dbReference type="Gene3D" id="3.30.70.330">
    <property type="match status" value="1"/>
</dbReference>
<dbReference type="PANTHER" id="PTHR10300:SF14">
    <property type="entry name" value="PROTEIN SARAH"/>
    <property type="match status" value="1"/>
</dbReference>
<evidence type="ECO:0000313" key="5">
    <source>
        <dbReference type="WBParaSite" id="EVEC_0000008501-mRNA-1"/>
    </source>
</evidence>
<proteinExistence type="inferred from homology"/>
<dbReference type="GO" id="GO:0008597">
    <property type="term" value="F:calcium-dependent protein serine/threonine phosphatase regulator activity"/>
    <property type="evidence" value="ECO:0007669"/>
    <property type="project" value="TreeGrafter"/>
</dbReference>
<dbReference type="AlphaFoldDB" id="A0A0N4USJ5"/>
<dbReference type="InterPro" id="IPR006931">
    <property type="entry name" value="Calcipressin"/>
</dbReference>
<dbReference type="InterPro" id="IPR035979">
    <property type="entry name" value="RBD_domain_sf"/>
</dbReference>
<organism evidence="5">
    <name type="scientific">Enterobius vermicularis</name>
    <name type="common">Human pinworm</name>
    <dbReference type="NCBI Taxonomy" id="51028"/>
    <lineage>
        <taxon>Eukaryota</taxon>
        <taxon>Metazoa</taxon>
        <taxon>Ecdysozoa</taxon>
        <taxon>Nematoda</taxon>
        <taxon>Chromadorea</taxon>
        <taxon>Rhabditida</taxon>
        <taxon>Spirurina</taxon>
        <taxon>Oxyuridomorpha</taxon>
        <taxon>Oxyuroidea</taxon>
        <taxon>Oxyuridae</taxon>
        <taxon>Enterobius</taxon>
    </lineage>
</organism>
<feature type="region of interest" description="Disordered" evidence="2">
    <location>
        <begin position="182"/>
        <end position="219"/>
    </location>
</feature>
<sequence>MHCEVLEEKPNGLSFRDECDLPNSIIVTNVPPEVFSDDEQKANFSSLFTEIESDAHFDFLRSFRRVRVIFRSAKSATAAKLLTQHLSFNGTTLKAFFAQVSCIISCTANKIRLEESAEDNLLKLPPLEKQFLISPPASPPVGWEQCTEMAPVVCNFDLMARLAAFSVEDSYEIFGGDDDKPKIVVQPAAESDESPVPQGSIAHTPRPPTPRPTHKHITC</sequence>
<dbReference type="PANTHER" id="PTHR10300">
    <property type="entry name" value="CALCIPRESSIN"/>
    <property type="match status" value="1"/>
</dbReference>
<dbReference type="GO" id="GO:0003676">
    <property type="term" value="F:nucleic acid binding"/>
    <property type="evidence" value="ECO:0007669"/>
    <property type="project" value="InterPro"/>
</dbReference>
<dbReference type="EMBL" id="UXUI01000025">
    <property type="protein sequence ID" value="VDD84917.1"/>
    <property type="molecule type" value="Genomic_DNA"/>
</dbReference>
<keyword evidence="4" id="KW-1185">Reference proteome</keyword>
<dbReference type="GO" id="GO:0005634">
    <property type="term" value="C:nucleus"/>
    <property type="evidence" value="ECO:0007669"/>
    <property type="project" value="TreeGrafter"/>
</dbReference>
<protein>
    <submittedName>
        <fullName evidence="5">Calcipressin-1</fullName>
    </submittedName>
</protein>
<gene>
    <name evidence="3" type="ORF">EVEC_LOCUS60</name>
</gene>
<reference evidence="3 4" key="2">
    <citation type="submission" date="2018-10" db="EMBL/GenBank/DDBJ databases">
        <authorList>
            <consortium name="Pathogen Informatics"/>
        </authorList>
    </citation>
    <scope>NUCLEOTIDE SEQUENCE [LARGE SCALE GENOMIC DNA]</scope>
</reference>
<evidence type="ECO:0000313" key="3">
    <source>
        <dbReference type="EMBL" id="VDD84917.1"/>
    </source>
</evidence>
<dbReference type="GO" id="GO:0019722">
    <property type="term" value="P:calcium-mediated signaling"/>
    <property type="evidence" value="ECO:0007669"/>
    <property type="project" value="InterPro"/>
</dbReference>
<accession>A0A0N4USJ5</accession>
<dbReference type="STRING" id="51028.A0A0N4USJ5"/>
<comment type="similarity">
    <text evidence="1">Belongs to the RCAN family.</text>
</comment>
<name>A0A0N4USJ5_ENTVE</name>
<dbReference type="OrthoDB" id="17212at2759"/>
<dbReference type="GO" id="GO:0005737">
    <property type="term" value="C:cytoplasm"/>
    <property type="evidence" value="ECO:0007669"/>
    <property type="project" value="TreeGrafter"/>
</dbReference>
<evidence type="ECO:0000256" key="1">
    <source>
        <dbReference type="ARBA" id="ARBA00008209"/>
    </source>
</evidence>
<dbReference type="Pfam" id="PF04847">
    <property type="entry name" value="Calcipressin"/>
    <property type="match status" value="1"/>
</dbReference>
<dbReference type="GO" id="GO:0007617">
    <property type="term" value="P:mating behavior"/>
    <property type="evidence" value="ECO:0007669"/>
    <property type="project" value="UniProtKB-ARBA"/>
</dbReference>